<keyword evidence="2" id="KW-0808">Transferase</keyword>
<organism evidence="2 3">
    <name type="scientific">Actinomyces capricornis</name>
    <dbReference type="NCBI Taxonomy" id="2755559"/>
    <lineage>
        <taxon>Bacteria</taxon>
        <taxon>Bacillati</taxon>
        <taxon>Actinomycetota</taxon>
        <taxon>Actinomycetes</taxon>
        <taxon>Actinomycetales</taxon>
        <taxon>Actinomycetaceae</taxon>
        <taxon>Actinomyces</taxon>
    </lineage>
</organism>
<dbReference type="PANTHER" id="PTHR13504:SF38">
    <property type="entry name" value="FIDO DOMAIN-CONTAINING PROTEIN"/>
    <property type="match status" value="1"/>
</dbReference>
<dbReference type="InterPro" id="IPR003812">
    <property type="entry name" value="Fido"/>
</dbReference>
<dbReference type="Gene3D" id="1.10.3290.10">
    <property type="entry name" value="Fido-like domain"/>
    <property type="match status" value="1"/>
</dbReference>
<evidence type="ECO:0000259" key="1">
    <source>
        <dbReference type="PROSITE" id="PS51459"/>
    </source>
</evidence>
<dbReference type="Pfam" id="PF02661">
    <property type="entry name" value="Fic"/>
    <property type="match status" value="1"/>
</dbReference>
<evidence type="ECO:0000313" key="2">
    <source>
        <dbReference type="EMBL" id="BDA64375.1"/>
    </source>
</evidence>
<dbReference type="SUPFAM" id="SSF140931">
    <property type="entry name" value="Fic-like"/>
    <property type="match status" value="1"/>
</dbReference>
<sequence length="397" mass="42718">MFENATMGELVEISGADRFLGRWDHHAFVPCPLGDQEPVLSGATYRAIAAAGRALAALDASARQLPSPSLLRIPALRREAQSTSALEGTYAPLDEVLTADEDSPATVEMTEILNYVSMADAGFTWVQEGRPLTIGLIENLQGLLMRGTALEGESGRLRTTQVVIGRRDGAAPGAAPIHASRFVPVPPGDRLRAGVTALVDWLRQDHSGAIDPVVVAGMAHYQFETLHPFRDGNGRLGRYLIVLTLLGSGMLSEPTLTVSPWFEARRTEYYDALLGVSTRGDWDAFLTFFAQGLEAAAVSTREQMLVLAGVQHELRGMIRSSPLRSAQAPALVDFAVAHPSFTVRRVQEALGLSYGRANSLVGQLVDLGVLQPIDPDAHPRRFTAPRVLRALLSGGLG</sequence>
<dbReference type="Pfam" id="PF13784">
    <property type="entry name" value="Fic_N"/>
    <property type="match status" value="1"/>
</dbReference>
<feature type="domain" description="Fido" evidence="1">
    <location>
        <begin position="132"/>
        <end position="291"/>
    </location>
</feature>
<reference evidence="2 3" key="1">
    <citation type="submission" date="2021-08" db="EMBL/GenBank/DDBJ databases">
        <title>Whole genome sequence of novel Actinomyces species strain MAS-1.</title>
        <authorList>
            <person name="Saito M."/>
            <person name="Kuwahara N."/>
            <person name="Takizawa T."/>
            <person name="Gotouda H."/>
            <person name="Ochiai T."/>
        </authorList>
    </citation>
    <scope>NUCLEOTIDE SEQUENCE [LARGE SCALE GENOMIC DNA]</scope>
    <source>
        <strain evidence="2 3">MAS-1</strain>
    </source>
</reference>
<dbReference type="PANTHER" id="PTHR13504">
    <property type="entry name" value="FIDO DOMAIN-CONTAINING PROTEIN DDB_G0283145"/>
    <property type="match status" value="1"/>
</dbReference>
<proteinExistence type="predicted"/>
<dbReference type="InterPro" id="IPR025758">
    <property type="entry name" value="Fic/DOC_N"/>
</dbReference>
<evidence type="ECO:0000313" key="3">
    <source>
        <dbReference type="Proteomes" id="UP000824496"/>
    </source>
</evidence>
<dbReference type="InterPro" id="IPR036597">
    <property type="entry name" value="Fido-like_dom_sf"/>
</dbReference>
<dbReference type="InterPro" id="IPR040198">
    <property type="entry name" value="Fido_containing"/>
</dbReference>
<protein>
    <submittedName>
        <fullName evidence="2">Adenosine monophosphate-protein transferase</fullName>
    </submittedName>
</protein>
<name>A0ABN6K469_9ACTO</name>
<keyword evidence="3" id="KW-1185">Reference proteome</keyword>
<accession>A0ABN6K469</accession>
<dbReference type="PROSITE" id="PS51459">
    <property type="entry name" value="FIDO"/>
    <property type="match status" value="1"/>
</dbReference>
<gene>
    <name evidence="2" type="ORF">MANAM107_12090</name>
</gene>
<dbReference type="GO" id="GO:0016740">
    <property type="term" value="F:transferase activity"/>
    <property type="evidence" value="ECO:0007669"/>
    <property type="project" value="UniProtKB-KW"/>
</dbReference>
<dbReference type="Proteomes" id="UP000824496">
    <property type="component" value="Chromosome"/>
</dbReference>
<dbReference type="EMBL" id="AP025017">
    <property type="protein sequence ID" value="BDA64375.1"/>
    <property type="molecule type" value="Genomic_DNA"/>
</dbReference>